<dbReference type="EMBL" id="AOHW01000022">
    <property type="protein sequence ID" value="ELY43055.1"/>
    <property type="molecule type" value="Genomic_DNA"/>
</dbReference>
<organism evidence="9 10">
    <name type="scientific">Natronorubrum tibetense GA33</name>
    <dbReference type="NCBI Taxonomy" id="1114856"/>
    <lineage>
        <taxon>Archaea</taxon>
        <taxon>Methanobacteriati</taxon>
        <taxon>Methanobacteriota</taxon>
        <taxon>Stenosarchaea group</taxon>
        <taxon>Halobacteria</taxon>
        <taxon>Halobacteriales</taxon>
        <taxon>Natrialbaceae</taxon>
        <taxon>Natronorubrum</taxon>
    </lineage>
</organism>
<reference evidence="9 10" key="1">
    <citation type="journal article" date="2014" name="PLoS Genet.">
        <title>Phylogenetically driven sequencing of extremely halophilic archaea reveals strategies for static and dynamic osmo-response.</title>
        <authorList>
            <person name="Becker E.A."/>
            <person name="Seitzer P.M."/>
            <person name="Tritt A."/>
            <person name="Larsen D."/>
            <person name="Krusor M."/>
            <person name="Yao A.I."/>
            <person name="Wu D."/>
            <person name="Madern D."/>
            <person name="Eisen J.A."/>
            <person name="Darling A.E."/>
            <person name="Facciotti M.T."/>
        </authorList>
    </citation>
    <scope>NUCLEOTIDE SEQUENCE [LARGE SCALE GENOMIC DNA]</scope>
    <source>
        <strain evidence="9 10">GA33</strain>
    </source>
</reference>
<dbReference type="Pfam" id="PF00072">
    <property type="entry name" value="Response_reg"/>
    <property type="match status" value="1"/>
</dbReference>
<keyword evidence="1 6" id="KW-0597">Phosphoprotein</keyword>
<dbReference type="InterPro" id="IPR011006">
    <property type="entry name" value="CheY-like_superfamily"/>
</dbReference>
<dbReference type="GO" id="GO:0000976">
    <property type="term" value="F:transcription cis-regulatory region binding"/>
    <property type="evidence" value="ECO:0007669"/>
    <property type="project" value="TreeGrafter"/>
</dbReference>
<evidence type="ECO:0000256" key="5">
    <source>
        <dbReference type="ARBA" id="ARBA00023163"/>
    </source>
</evidence>
<dbReference type="OrthoDB" id="86314at2157"/>
<keyword evidence="3" id="KW-0805">Transcription regulation</keyword>
<dbReference type="GO" id="GO:0006355">
    <property type="term" value="P:regulation of DNA-templated transcription"/>
    <property type="evidence" value="ECO:0007669"/>
    <property type="project" value="TreeGrafter"/>
</dbReference>
<accession>L9W0T2</accession>
<name>L9W0T2_9EURY</name>
<gene>
    <name evidence="9" type="ORF">C496_06962</name>
</gene>
<keyword evidence="2" id="KW-0902">Two-component regulatory system</keyword>
<evidence type="ECO:0000256" key="2">
    <source>
        <dbReference type="ARBA" id="ARBA00023012"/>
    </source>
</evidence>
<evidence type="ECO:0000259" key="8">
    <source>
        <dbReference type="PROSITE" id="PS50110"/>
    </source>
</evidence>
<evidence type="ECO:0000256" key="4">
    <source>
        <dbReference type="ARBA" id="ARBA00023125"/>
    </source>
</evidence>
<feature type="modified residue" description="4-aspartylphosphate" evidence="6">
    <location>
        <position position="53"/>
    </location>
</feature>
<dbReference type="Proteomes" id="UP000011599">
    <property type="component" value="Unassembled WGS sequence"/>
</dbReference>
<dbReference type="GO" id="GO:0000156">
    <property type="term" value="F:phosphorelay response regulator activity"/>
    <property type="evidence" value="ECO:0007669"/>
    <property type="project" value="TreeGrafter"/>
</dbReference>
<dbReference type="Pfam" id="PF08663">
    <property type="entry name" value="HalX"/>
    <property type="match status" value="1"/>
</dbReference>
<evidence type="ECO:0000256" key="1">
    <source>
        <dbReference type="ARBA" id="ARBA00022553"/>
    </source>
</evidence>
<dbReference type="CDD" id="cd17574">
    <property type="entry name" value="REC_OmpR"/>
    <property type="match status" value="1"/>
</dbReference>
<dbReference type="InterPro" id="IPR039420">
    <property type="entry name" value="WalR-like"/>
</dbReference>
<dbReference type="SUPFAM" id="SSF52172">
    <property type="entry name" value="CheY-like"/>
    <property type="match status" value="1"/>
</dbReference>
<evidence type="ECO:0000313" key="9">
    <source>
        <dbReference type="EMBL" id="ELY43055.1"/>
    </source>
</evidence>
<dbReference type="SMART" id="SM00448">
    <property type="entry name" value="REC"/>
    <property type="match status" value="1"/>
</dbReference>
<keyword evidence="7" id="KW-0175">Coiled coil</keyword>
<dbReference type="PANTHER" id="PTHR48111">
    <property type="entry name" value="REGULATOR OF RPOS"/>
    <property type="match status" value="1"/>
</dbReference>
<comment type="caution">
    <text evidence="9">The sequence shown here is derived from an EMBL/GenBank/DDBJ whole genome shotgun (WGS) entry which is preliminary data.</text>
</comment>
<dbReference type="eggNOG" id="arCOG02599">
    <property type="taxonomic scope" value="Archaea"/>
</dbReference>
<sequence>MSEDLEVLVVDDEARLADLFAAWLQGEWSVDTAYDGEEALEKMADSVEVVLLDRRMPGLSGDEVLAEIRDAGYDSRVVMVTAVDPDFDIIEMGFDDYLVKPVSKDELVEIVDHVADRSKYESDIQEYYALVSKTALLESEKADRELADNEEYQDLRERVAELEERVDESVSGMTSHDDFVGAFQDLQSENYSSH</sequence>
<dbReference type="PATRIC" id="fig|1114856.3.peg.1457"/>
<keyword evidence="10" id="KW-1185">Reference proteome</keyword>
<dbReference type="PROSITE" id="PS50110">
    <property type="entry name" value="RESPONSE_REGULATORY"/>
    <property type="match status" value="1"/>
</dbReference>
<dbReference type="STRING" id="1114856.GCA_000383975_00896"/>
<feature type="coiled-coil region" evidence="7">
    <location>
        <begin position="145"/>
        <end position="172"/>
    </location>
</feature>
<dbReference type="PANTHER" id="PTHR48111:SF1">
    <property type="entry name" value="TWO-COMPONENT RESPONSE REGULATOR ORR33"/>
    <property type="match status" value="1"/>
</dbReference>
<evidence type="ECO:0000256" key="3">
    <source>
        <dbReference type="ARBA" id="ARBA00023015"/>
    </source>
</evidence>
<dbReference type="GO" id="GO:0032993">
    <property type="term" value="C:protein-DNA complex"/>
    <property type="evidence" value="ECO:0007669"/>
    <property type="project" value="TreeGrafter"/>
</dbReference>
<evidence type="ECO:0000313" key="10">
    <source>
        <dbReference type="Proteomes" id="UP000011599"/>
    </source>
</evidence>
<dbReference type="GO" id="GO:0005829">
    <property type="term" value="C:cytosol"/>
    <property type="evidence" value="ECO:0007669"/>
    <property type="project" value="TreeGrafter"/>
</dbReference>
<protein>
    <submittedName>
        <fullName evidence="9">Response regulator receiver protein</fullName>
    </submittedName>
</protein>
<keyword evidence="5" id="KW-0804">Transcription</keyword>
<proteinExistence type="predicted"/>
<dbReference type="InterPro" id="IPR001789">
    <property type="entry name" value="Sig_transdc_resp-reg_receiver"/>
</dbReference>
<keyword evidence="4" id="KW-0238">DNA-binding</keyword>
<dbReference type="AlphaFoldDB" id="L9W0T2"/>
<dbReference type="InterPro" id="IPR013971">
    <property type="entry name" value="HalX_domain"/>
</dbReference>
<evidence type="ECO:0000256" key="6">
    <source>
        <dbReference type="PROSITE-ProRule" id="PRU00169"/>
    </source>
</evidence>
<dbReference type="Gene3D" id="3.40.50.2300">
    <property type="match status" value="1"/>
</dbReference>
<evidence type="ECO:0000256" key="7">
    <source>
        <dbReference type="SAM" id="Coils"/>
    </source>
</evidence>
<dbReference type="RefSeq" id="WP_006089212.1">
    <property type="nucleotide sequence ID" value="NZ_AOHW01000022.1"/>
</dbReference>
<feature type="domain" description="Response regulatory" evidence="8">
    <location>
        <begin position="6"/>
        <end position="115"/>
    </location>
</feature>